<sequence>MPLSDNPHVVQTSENLVSTLKSAFGTPPGFRPAHAKGILLTGSFVPSTSAGLLSSAKHFNEPATPVTVRFSSSTGIPEIPDTDPNANPRGFAVRFHLGNDEHGKRVHTDIIAHSTPFFPAKTGEEFLEFLQAIGNSGPDAEHPTPVEQFLASHPETLAFVQAPKPSPLSFATEAYFGVNAFKLVDAKGQETFVRYRVVPLQGVHTLDVDSLKNQDANYLYEEIVNRVQDEPVRFKLFAQVAEQGDITNDATVHWPEKRQLAELGELTLEKVVPKTENVEEQKYIIFDPVPRVKGVEPSDDPLLDVRATLYLISGIERRSA</sequence>
<dbReference type="PIRSF" id="PIRSF000296">
    <property type="entry name" value="SrpA"/>
    <property type="match status" value="1"/>
</dbReference>
<dbReference type="GeneID" id="80884116"/>
<dbReference type="GO" id="GO:0004096">
    <property type="term" value="F:catalase activity"/>
    <property type="evidence" value="ECO:0007669"/>
    <property type="project" value="InterPro"/>
</dbReference>
<dbReference type="InterPro" id="IPR024168">
    <property type="entry name" value="Catalase_SrpA-type_pred"/>
</dbReference>
<reference evidence="2" key="1">
    <citation type="submission" date="2023-03" db="EMBL/GenBank/DDBJ databases">
        <title>Near-Complete genome sequence of Lipomyces tetrasporous NRRL Y-64009, an oleaginous yeast capable of growing on lignocellulosic hydrolysates.</title>
        <authorList>
            <consortium name="Lawrence Berkeley National Laboratory"/>
            <person name="Jagtap S.S."/>
            <person name="Liu J.-J."/>
            <person name="Walukiewicz H.E."/>
            <person name="Pangilinan J."/>
            <person name="Lipzen A."/>
            <person name="Ahrendt S."/>
            <person name="Koriabine M."/>
            <person name="Cobaugh K."/>
            <person name="Salamov A."/>
            <person name="Yoshinaga Y."/>
            <person name="Ng V."/>
            <person name="Daum C."/>
            <person name="Grigoriev I.V."/>
            <person name="Slininger P.J."/>
            <person name="Dien B.S."/>
            <person name="Jin Y.-S."/>
            <person name="Rao C.V."/>
        </authorList>
    </citation>
    <scope>NUCLEOTIDE SEQUENCE</scope>
    <source>
        <strain evidence="2">NRRL Y-64009</strain>
    </source>
</reference>
<dbReference type="GO" id="GO:0005777">
    <property type="term" value="C:peroxisome"/>
    <property type="evidence" value="ECO:0007669"/>
    <property type="project" value="TreeGrafter"/>
</dbReference>
<dbReference type="Gene3D" id="1.20.1280.120">
    <property type="match status" value="1"/>
</dbReference>
<dbReference type="RefSeq" id="XP_056040029.1">
    <property type="nucleotide sequence ID" value="XM_056188950.1"/>
</dbReference>
<dbReference type="Gene3D" id="2.40.180.10">
    <property type="entry name" value="Catalase core domain"/>
    <property type="match status" value="1"/>
</dbReference>
<gene>
    <name evidence="2" type="ORF">POJ06DRAFT_263915</name>
</gene>
<dbReference type="PROSITE" id="PS51402">
    <property type="entry name" value="CATALASE_3"/>
    <property type="match status" value="1"/>
</dbReference>
<organism evidence="2 3">
    <name type="scientific">Lipomyces tetrasporus</name>
    <dbReference type="NCBI Taxonomy" id="54092"/>
    <lineage>
        <taxon>Eukaryota</taxon>
        <taxon>Fungi</taxon>
        <taxon>Dikarya</taxon>
        <taxon>Ascomycota</taxon>
        <taxon>Saccharomycotina</taxon>
        <taxon>Lipomycetes</taxon>
        <taxon>Lipomycetales</taxon>
        <taxon>Lipomycetaceae</taxon>
        <taxon>Lipomyces</taxon>
    </lineage>
</organism>
<dbReference type="PANTHER" id="PTHR11465:SF62">
    <property type="entry name" value="CATALASE T"/>
    <property type="match status" value="1"/>
</dbReference>
<dbReference type="PANTHER" id="PTHR11465">
    <property type="entry name" value="CATALASE"/>
    <property type="match status" value="1"/>
</dbReference>
<dbReference type="SMART" id="SM01060">
    <property type="entry name" value="Catalase"/>
    <property type="match status" value="1"/>
</dbReference>
<evidence type="ECO:0000313" key="3">
    <source>
        <dbReference type="Proteomes" id="UP001217417"/>
    </source>
</evidence>
<dbReference type="AlphaFoldDB" id="A0AAD7VPL4"/>
<dbReference type="InterPro" id="IPR018028">
    <property type="entry name" value="Catalase"/>
</dbReference>
<dbReference type="SUPFAM" id="SSF56634">
    <property type="entry name" value="Heme-dependent catalase-like"/>
    <property type="match status" value="1"/>
</dbReference>
<protein>
    <submittedName>
        <fullName evidence="2">Catalase-like domain-containing protein</fullName>
    </submittedName>
</protein>
<dbReference type="EMBL" id="JARPMG010000014">
    <property type="protein sequence ID" value="KAJ8096579.1"/>
    <property type="molecule type" value="Genomic_DNA"/>
</dbReference>
<feature type="domain" description="Catalase core" evidence="1">
    <location>
        <begin position="1"/>
        <end position="320"/>
    </location>
</feature>
<dbReference type="CDD" id="cd08153">
    <property type="entry name" value="srpA_like"/>
    <property type="match status" value="1"/>
</dbReference>
<dbReference type="InterPro" id="IPR011614">
    <property type="entry name" value="Catalase_core"/>
</dbReference>
<dbReference type="InterPro" id="IPR020835">
    <property type="entry name" value="Catalase_sf"/>
</dbReference>
<comment type="caution">
    <text evidence="2">The sequence shown here is derived from an EMBL/GenBank/DDBJ whole genome shotgun (WGS) entry which is preliminary data.</text>
</comment>
<proteinExistence type="predicted"/>
<evidence type="ECO:0000259" key="1">
    <source>
        <dbReference type="SMART" id="SM01060"/>
    </source>
</evidence>
<dbReference type="GO" id="GO:0020037">
    <property type="term" value="F:heme binding"/>
    <property type="evidence" value="ECO:0007669"/>
    <property type="project" value="InterPro"/>
</dbReference>
<keyword evidence="3" id="KW-1185">Reference proteome</keyword>
<name>A0AAD7VPL4_9ASCO</name>
<dbReference type="Pfam" id="PF00199">
    <property type="entry name" value="Catalase"/>
    <property type="match status" value="1"/>
</dbReference>
<dbReference type="GO" id="GO:0005739">
    <property type="term" value="C:mitochondrion"/>
    <property type="evidence" value="ECO:0007669"/>
    <property type="project" value="TreeGrafter"/>
</dbReference>
<evidence type="ECO:0000313" key="2">
    <source>
        <dbReference type="EMBL" id="KAJ8096579.1"/>
    </source>
</evidence>
<dbReference type="GO" id="GO:0042542">
    <property type="term" value="P:response to hydrogen peroxide"/>
    <property type="evidence" value="ECO:0007669"/>
    <property type="project" value="TreeGrafter"/>
</dbReference>
<dbReference type="Proteomes" id="UP001217417">
    <property type="component" value="Unassembled WGS sequence"/>
</dbReference>
<accession>A0AAD7VPL4</accession>
<dbReference type="GO" id="GO:0042744">
    <property type="term" value="P:hydrogen peroxide catabolic process"/>
    <property type="evidence" value="ECO:0007669"/>
    <property type="project" value="TreeGrafter"/>
</dbReference>